<dbReference type="STRING" id="659018.ABB34_10585"/>
<dbReference type="EMBL" id="LDJP01000060">
    <property type="protein sequence ID" value="KRG83950.1"/>
    <property type="molecule type" value="Genomic_DNA"/>
</dbReference>
<dbReference type="PATRIC" id="fig|659018.3.peg.2223"/>
<feature type="signal peptide" evidence="2">
    <location>
        <begin position="1"/>
        <end position="24"/>
    </location>
</feature>
<reference evidence="3 4" key="1">
    <citation type="submission" date="2015-05" db="EMBL/GenBank/DDBJ databases">
        <title>Genome sequencing and analysis of members of genus Stenotrophomonas.</title>
        <authorList>
            <person name="Patil P.P."/>
            <person name="Midha S."/>
            <person name="Patil P.B."/>
        </authorList>
    </citation>
    <scope>NUCLEOTIDE SEQUENCE [LARGE SCALE GENOMIC DNA]</scope>
    <source>
        <strain evidence="3 4">JCM 16244</strain>
    </source>
</reference>
<dbReference type="OrthoDB" id="6933865at2"/>
<gene>
    <name evidence="3" type="ORF">ABB34_10585</name>
</gene>
<accession>A0A0R0E1M4</accession>
<sequence>MRHLIPLSATTLVLAGLFALPATARPAHDHAHATHATQAPAAASAQQWPTDASLREGMRGIRVAVQGLEHYEHGHMGIAQASAAVTLIDDAIAGMFAGCKLEADADVALHGLLAEFMAGAEAVRTSPQVPVAEIARMRQALARYPQLFDDPRWDAEAD</sequence>
<dbReference type="AlphaFoldDB" id="A0A0R0E1M4"/>
<evidence type="ECO:0000313" key="4">
    <source>
        <dbReference type="Proteomes" id="UP000050940"/>
    </source>
</evidence>
<organism evidence="3 4">
    <name type="scientific">Stenotrophomonas daejeonensis</name>
    <dbReference type="NCBI Taxonomy" id="659018"/>
    <lineage>
        <taxon>Bacteria</taxon>
        <taxon>Pseudomonadati</taxon>
        <taxon>Pseudomonadota</taxon>
        <taxon>Gammaproteobacteria</taxon>
        <taxon>Lysobacterales</taxon>
        <taxon>Lysobacteraceae</taxon>
        <taxon>Stenotrophomonas</taxon>
    </lineage>
</organism>
<protein>
    <recommendedName>
        <fullName evidence="5">DnrO protein</fullName>
    </recommendedName>
</protein>
<keyword evidence="4" id="KW-1185">Reference proteome</keyword>
<evidence type="ECO:0000256" key="2">
    <source>
        <dbReference type="SAM" id="SignalP"/>
    </source>
</evidence>
<dbReference type="RefSeq" id="WP_057641291.1">
    <property type="nucleotide sequence ID" value="NZ_LDJP01000060.1"/>
</dbReference>
<feature type="chain" id="PRO_5006396663" description="DnrO protein" evidence="2">
    <location>
        <begin position="25"/>
        <end position="158"/>
    </location>
</feature>
<evidence type="ECO:0000256" key="1">
    <source>
        <dbReference type="SAM" id="MobiDB-lite"/>
    </source>
</evidence>
<evidence type="ECO:0008006" key="5">
    <source>
        <dbReference type="Google" id="ProtNLM"/>
    </source>
</evidence>
<feature type="region of interest" description="Disordered" evidence="1">
    <location>
        <begin position="29"/>
        <end position="49"/>
    </location>
</feature>
<evidence type="ECO:0000313" key="3">
    <source>
        <dbReference type="EMBL" id="KRG83950.1"/>
    </source>
</evidence>
<name>A0A0R0E1M4_9GAMM</name>
<proteinExistence type="predicted"/>
<feature type="compositionally biased region" description="Low complexity" evidence="1">
    <location>
        <begin position="34"/>
        <end position="49"/>
    </location>
</feature>
<comment type="caution">
    <text evidence="3">The sequence shown here is derived from an EMBL/GenBank/DDBJ whole genome shotgun (WGS) entry which is preliminary data.</text>
</comment>
<dbReference type="Proteomes" id="UP000050940">
    <property type="component" value="Unassembled WGS sequence"/>
</dbReference>
<keyword evidence="2" id="KW-0732">Signal</keyword>